<dbReference type="STRING" id="947013.SAMN04488109_0810"/>
<organism evidence="1 2">
    <name type="scientific">Chryseolinea serpens</name>
    <dbReference type="NCBI Taxonomy" id="947013"/>
    <lineage>
        <taxon>Bacteria</taxon>
        <taxon>Pseudomonadati</taxon>
        <taxon>Bacteroidota</taxon>
        <taxon>Cytophagia</taxon>
        <taxon>Cytophagales</taxon>
        <taxon>Fulvivirgaceae</taxon>
        <taxon>Chryseolinea</taxon>
    </lineage>
</organism>
<dbReference type="Proteomes" id="UP000184212">
    <property type="component" value="Unassembled WGS sequence"/>
</dbReference>
<proteinExistence type="predicted"/>
<dbReference type="AlphaFoldDB" id="A0A1M5KSC9"/>
<evidence type="ECO:0000313" key="2">
    <source>
        <dbReference type="Proteomes" id="UP000184212"/>
    </source>
</evidence>
<name>A0A1M5KSC9_9BACT</name>
<protein>
    <submittedName>
        <fullName evidence="1">Uncharacterized protein</fullName>
    </submittedName>
</protein>
<gene>
    <name evidence="1" type="ORF">SAMN04488109_0810</name>
</gene>
<sequence>MTLQRPAHSPTRSRSLSMGASRSAGVPLKAFVLCALIMMTAGSLSAQQKEGIKQIDFTKSTRGYEERIRVTPDSVVVRIENFRADEKVQQSGRKLAAKEWRALLKTLKNVPFQTIPGLPSPGMQRASDAALQGTLQVTTTQQTYAHSFDNEDPNAKLVPLLKAVKALGSSIKHH</sequence>
<accession>A0A1M5KSC9</accession>
<reference evidence="1 2" key="1">
    <citation type="submission" date="2016-11" db="EMBL/GenBank/DDBJ databases">
        <authorList>
            <person name="Jaros S."/>
            <person name="Januszkiewicz K."/>
            <person name="Wedrychowicz H."/>
        </authorList>
    </citation>
    <scope>NUCLEOTIDE SEQUENCE [LARGE SCALE GENOMIC DNA]</scope>
    <source>
        <strain evidence="1 2">DSM 24574</strain>
    </source>
</reference>
<dbReference type="EMBL" id="FQWQ01000001">
    <property type="protein sequence ID" value="SHG55626.1"/>
    <property type="molecule type" value="Genomic_DNA"/>
</dbReference>
<evidence type="ECO:0000313" key="1">
    <source>
        <dbReference type="EMBL" id="SHG55626.1"/>
    </source>
</evidence>
<keyword evidence="2" id="KW-1185">Reference proteome</keyword>